<feature type="transmembrane region" description="Helical" evidence="1">
    <location>
        <begin position="93"/>
        <end position="112"/>
    </location>
</feature>
<name>A0A516V854_9GAMM</name>
<evidence type="ECO:0000313" key="2">
    <source>
        <dbReference type="EMBL" id="QDQ74706.1"/>
    </source>
</evidence>
<feature type="transmembrane region" description="Helical" evidence="1">
    <location>
        <begin position="157"/>
        <end position="178"/>
    </location>
</feature>
<keyword evidence="1" id="KW-0472">Membrane</keyword>
<dbReference type="EMBL" id="CP041742">
    <property type="protein sequence ID" value="QDQ74706.1"/>
    <property type="molecule type" value="Genomic_DNA"/>
</dbReference>
<reference evidence="2 3" key="1">
    <citation type="submission" date="2019-07" db="EMBL/GenBank/DDBJ databases">
        <title>Lysobacter weifangensis sp. nov., isolated from bensulfuron-methyl contaminated farmland soil.</title>
        <authorList>
            <person name="Zhao H."/>
        </authorList>
    </citation>
    <scope>NUCLEOTIDE SEQUENCE [LARGE SCALE GENOMIC DNA]</scope>
    <source>
        <strain evidence="2 3">CC-Bw-6</strain>
    </source>
</reference>
<organism evidence="2 3">
    <name type="scientific">Pseudoluteimonas lycopersici</name>
    <dbReference type="NCBI Taxonomy" id="1324796"/>
    <lineage>
        <taxon>Bacteria</taxon>
        <taxon>Pseudomonadati</taxon>
        <taxon>Pseudomonadota</taxon>
        <taxon>Gammaproteobacteria</taxon>
        <taxon>Lysobacterales</taxon>
        <taxon>Lysobacteraceae</taxon>
        <taxon>Pseudoluteimonas</taxon>
    </lineage>
</organism>
<proteinExistence type="predicted"/>
<sequence length="250" mass="26309">MTTTSKVPEATLVFWITKILATTLGETGGDAVTMSMHAGYLLGSAIFGVLFLAAVAAQISASAFRPSLYWLAMVGATTVGTTLADFADRSLGIGYPGGASLLFALLMASFYAWHRATGSLQLGSVSSGKSEFFYWLTIMCSQTLGTALGDWTADSLGLGYAGGALVFGTLLLALWLLLYRWTTLSRIALFWAAFVLTRPLGAVLGDLLDKPVDHGGLALSRYVASLALLAVMAGMVALVRQRPARSIAHG</sequence>
<dbReference type="Pfam" id="PF03988">
    <property type="entry name" value="DUF347"/>
    <property type="match status" value="4"/>
</dbReference>
<dbReference type="RefSeq" id="WP_143880215.1">
    <property type="nucleotide sequence ID" value="NZ_BAABLZ010000002.1"/>
</dbReference>
<feature type="transmembrane region" description="Helical" evidence="1">
    <location>
        <begin position="68"/>
        <end position="87"/>
    </location>
</feature>
<gene>
    <name evidence="2" type="ORF">FNZ56_00825</name>
</gene>
<evidence type="ECO:0008006" key="4">
    <source>
        <dbReference type="Google" id="ProtNLM"/>
    </source>
</evidence>
<accession>A0A516V854</accession>
<keyword evidence="1" id="KW-1133">Transmembrane helix</keyword>
<keyword evidence="1" id="KW-0812">Transmembrane</keyword>
<dbReference type="OrthoDB" id="9794709at2"/>
<evidence type="ECO:0000313" key="3">
    <source>
        <dbReference type="Proteomes" id="UP000315891"/>
    </source>
</evidence>
<feature type="transmembrane region" description="Helical" evidence="1">
    <location>
        <begin position="38"/>
        <end position="56"/>
    </location>
</feature>
<feature type="transmembrane region" description="Helical" evidence="1">
    <location>
        <begin position="219"/>
        <end position="239"/>
    </location>
</feature>
<evidence type="ECO:0000256" key="1">
    <source>
        <dbReference type="SAM" id="Phobius"/>
    </source>
</evidence>
<dbReference type="AlphaFoldDB" id="A0A516V854"/>
<dbReference type="Proteomes" id="UP000315891">
    <property type="component" value="Chromosome"/>
</dbReference>
<dbReference type="InterPro" id="IPR007136">
    <property type="entry name" value="DUF347"/>
</dbReference>
<feature type="transmembrane region" description="Helical" evidence="1">
    <location>
        <begin position="187"/>
        <end position="207"/>
    </location>
</feature>
<keyword evidence="3" id="KW-1185">Reference proteome</keyword>
<protein>
    <recommendedName>
        <fullName evidence="4">Membrane-anchored protein</fullName>
    </recommendedName>
</protein>